<dbReference type="FunFam" id="3.30.160.60:FF:000096">
    <property type="entry name" value="Zinc finger and BTB domain-containing protein 18 isoform 1"/>
    <property type="match status" value="1"/>
</dbReference>
<organism evidence="6 7">
    <name type="scientific">Artemia franciscana</name>
    <name type="common">Brine shrimp</name>
    <name type="synonym">Artemia sanfranciscana</name>
    <dbReference type="NCBI Taxonomy" id="6661"/>
    <lineage>
        <taxon>Eukaryota</taxon>
        <taxon>Metazoa</taxon>
        <taxon>Ecdysozoa</taxon>
        <taxon>Arthropoda</taxon>
        <taxon>Crustacea</taxon>
        <taxon>Branchiopoda</taxon>
        <taxon>Anostraca</taxon>
        <taxon>Artemiidae</taxon>
        <taxon>Artemia</taxon>
    </lineage>
</organism>
<dbReference type="AlphaFoldDB" id="A0AA88HN91"/>
<dbReference type="InterPro" id="IPR013087">
    <property type="entry name" value="Znf_C2H2_type"/>
</dbReference>
<sequence length="352" mass="41078">MDGTSLFNLADIKEELKGDYMADQNNSLVQGTNLDTPINNEFSSSAILSQLKHELDFPENSLLDCQNEGFTIASIHGNDPPKQDTRKQFVPKFTSVYVKQEIDSDCEPELASDFHVFFNNDVTEKEDGNQNPDIKISVVDYKHKSAELLTYNKDKIDQCSKNKTNLIKEFHQRIELLEKPDECKVGGEKFVLGFNLKSPQRSNTAIKTCECKICHNFFFESHSLESWKKTWKSHPGKKTHECEICEKRFYSRYRLNMHQKTHSGEKDYECEVCKKKFSRLDSLRVHQKIHSGKKDYKCEVCKKQFSRLDSLRVHQKIHSGEKDHECEVCKKKFSRLDNLKVHQKTHYTEKRP</sequence>
<dbReference type="EMBL" id="JAVRJZ010000012">
    <property type="protein sequence ID" value="KAK2714958.1"/>
    <property type="molecule type" value="Genomic_DNA"/>
</dbReference>
<feature type="domain" description="C2H2-type" evidence="5">
    <location>
        <begin position="296"/>
        <end position="323"/>
    </location>
</feature>
<evidence type="ECO:0000256" key="1">
    <source>
        <dbReference type="ARBA" id="ARBA00022723"/>
    </source>
</evidence>
<dbReference type="PROSITE" id="PS50157">
    <property type="entry name" value="ZINC_FINGER_C2H2_2"/>
    <property type="match status" value="4"/>
</dbReference>
<evidence type="ECO:0000256" key="4">
    <source>
        <dbReference type="PROSITE-ProRule" id="PRU00042"/>
    </source>
</evidence>
<accession>A0AA88HN91</accession>
<feature type="domain" description="C2H2-type" evidence="5">
    <location>
        <begin position="240"/>
        <end position="267"/>
    </location>
</feature>
<dbReference type="Gene3D" id="3.30.160.60">
    <property type="entry name" value="Classic Zinc Finger"/>
    <property type="match status" value="5"/>
</dbReference>
<dbReference type="FunFam" id="3.30.160.60:FF:000264">
    <property type="entry name" value="Zinc finger protein 236"/>
    <property type="match status" value="3"/>
</dbReference>
<evidence type="ECO:0000256" key="3">
    <source>
        <dbReference type="ARBA" id="ARBA00022833"/>
    </source>
</evidence>
<keyword evidence="3" id="KW-0862">Zinc</keyword>
<dbReference type="InterPro" id="IPR036236">
    <property type="entry name" value="Znf_C2H2_sf"/>
</dbReference>
<reference evidence="6" key="1">
    <citation type="submission" date="2023-07" db="EMBL/GenBank/DDBJ databases">
        <title>Chromosome-level genome assembly of Artemia franciscana.</title>
        <authorList>
            <person name="Jo E."/>
        </authorList>
    </citation>
    <scope>NUCLEOTIDE SEQUENCE</scope>
    <source>
        <tissue evidence="6">Whole body</tissue>
    </source>
</reference>
<dbReference type="EMBL" id="JAVRJZ010000012">
    <property type="protein sequence ID" value="KAK2714957.1"/>
    <property type="molecule type" value="Genomic_DNA"/>
</dbReference>
<evidence type="ECO:0000313" key="7">
    <source>
        <dbReference type="Proteomes" id="UP001187531"/>
    </source>
</evidence>
<dbReference type="Pfam" id="PF00096">
    <property type="entry name" value="zf-C2H2"/>
    <property type="match status" value="2"/>
</dbReference>
<dbReference type="EMBL" id="JAVRJZ010000012">
    <property type="protein sequence ID" value="KAK2714956.1"/>
    <property type="molecule type" value="Genomic_DNA"/>
</dbReference>
<keyword evidence="7" id="KW-1185">Reference proteome</keyword>
<dbReference type="Pfam" id="PF13912">
    <property type="entry name" value="zf-C2H2_6"/>
    <property type="match status" value="2"/>
</dbReference>
<dbReference type="GO" id="GO:0008270">
    <property type="term" value="F:zinc ion binding"/>
    <property type="evidence" value="ECO:0007669"/>
    <property type="project" value="UniProtKB-KW"/>
</dbReference>
<dbReference type="PROSITE" id="PS00028">
    <property type="entry name" value="ZINC_FINGER_C2H2_1"/>
    <property type="match status" value="4"/>
</dbReference>
<protein>
    <recommendedName>
        <fullName evidence="5">C2H2-type domain-containing protein</fullName>
    </recommendedName>
</protein>
<dbReference type="PANTHER" id="PTHR23235:SF120">
    <property type="entry name" value="KRUPPEL-LIKE FACTOR 15"/>
    <property type="match status" value="1"/>
</dbReference>
<proteinExistence type="predicted"/>
<evidence type="ECO:0000313" key="6">
    <source>
        <dbReference type="EMBL" id="KAK2714955.1"/>
    </source>
</evidence>
<dbReference type="EMBL" id="JAVRJZ010000012">
    <property type="protein sequence ID" value="KAK2714955.1"/>
    <property type="molecule type" value="Genomic_DNA"/>
</dbReference>
<evidence type="ECO:0000259" key="5">
    <source>
        <dbReference type="PROSITE" id="PS50157"/>
    </source>
</evidence>
<evidence type="ECO:0000256" key="2">
    <source>
        <dbReference type="ARBA" id="ARBA00022771"/>
    </source>
</evidence>
<feature type="domain" description="C2H2-type" evidence="5">
    <location>
        <begin position="324"/>
        <end position="351"/>
    </location>
</feature>
<dbReference type="EMBL" id="JAVRJZ010000012">
    <property type="protein sequence ID" value="KAK2714960.1"/>
    <property type="molecule type" value="Genomic_DNA"/>
</dbReference>
<gene>
    <name evidence="6" type="ORF">QYM36_009825</name>
</gene>
<comment type="caution">
    <text evidence="6">The sequence shown here is derived from an EMBL/GenBank/DDBJ whole genome shotgun (WGS) entry which is preliminary data.</text>
</comment>
<dbReference type="SMART" id="SM00355">
    <property type="entry name" value="ZnF_C2H2"/>
    <property type="match status" value="4"/>
</dbReference>
<keyword evidence="1" id="KW-0479">Metal-binding</keyword>
<dbReference type="PANTHER" id="PTHR23235">
    <property type="entry name" value="KRUEPPEL-LIKE TRANSCRIPTION FACTOR"/>
    <property type="match status" value="1"/>
</dbReference>
<dbReference type="EMBL" id="JAVRJZ010000012">
    <property type="protein sequence ID" value="KAK2714959.1"/>
    <property type="molecule type" value="Genomic_DNA"/>
</dbReference>
<dbReference type="Proteomes" id="UP001187531">
    <property type="component" value="Unassembled WGS sequence"/>
</dbReference>
<keyword evidence="2 4" id="KW-0863">Zinc-finger</keyword>
<name>A0AA88HN91_ARTSF</name>
<feature type="domain" description="C2H2-type" evidence="5">
    <location>
        <begin position="268"/>
        <end position="295"/>
    </location>
</feature>
<dbReference type="SUPFAM" id="SSF57667">
    <property type="entry name" value="beta-beta-alpha zinc fingers"/>
    <property type="match status" value="3"/>
</dbReference>